<dbReference type="Gene3D" id="3.40.640.10">
    <property type="entry name" value="Type I PLP-dependent aspartate aminotransferase-like (Major domain)"/>
    <property type="match status" value="1"/>
</dbReference>
<dbReference type="RefSeq" id="WP_157028357.1">
    <property type="nucleotide sequence ID" value="NZ_WQMS01000020.1"/>
</dbReference>
<keyword evidence="1" id="KW-0808">Transferase</keyword>
<evidence type="ECO:0000313" key="1">
    <source>
        <dbReference type="EMBL" id="MVO79406.1"/>
    </source>
</evidence>
<dbReference type="InterPro" id="IPR015421">
    <property type="entry name" value="PyrdxlP-dep_Trfase_major"/>
</dbReference>
<protein>
    <submittedName>
        <fullName evidence="1">Class V aminotransferase</fullName>
    </submittedName>
</protein>
<accession>A0A6I4J4Y9</accession>
<dbReference type="Proteomes" id="UP000441389">
    <property type="component" value="Unassembled WGS sequence"/>
</dbReference>
<dbReference type="GO" id="GO:0008483">
    <property type="term" value="F:transaminase activity"/>
    <property type="evidence" value="ECO:0007669"/>
    <property type="project" value="UniProtKB-KW"/>
</dbReference>
<dbReference type="EMBL" id="WQMS01000020">
    <property type="protein sequence ID" value="MVO79406.1"/>
    <property type="molecule type" value="Genomic_DNA"/>
</dbReference>
<proteinExistence type="predicted"/>
<dbReference type="InterPro" id="IPR015424">
    <property type="entry name" value="PyrdxlP-dep_Trfase"/>
</dbReference>
<reference evidence="1 2" key="1">
    <citation type="submission" date="2019-12" db="EMBL/GenBank/DDBJ databases">
        <authorList>
            <person name="Huq M.A."/>
        </authorList>
    </citation>
    <scope>NUCLEOTIDE SEQUENCE [LARGE SCALE GENOMIC DNA]</scope>
    <source>
        <strain evidence="1 2">MAH-20</strain>
    </source>
</reference>
<keyword evidence="1" id="KW-0032">Aminotransferase</keyword>
<gene>
    <name evidence="1" type="ORF">GON01_15845</name>
</gene>
<dbReference type="Gene3D" id="3.90.1150.10">
    <property type="entry name" value="Aspartate Aminotransferase, domain 1"/>
    <property type="match status" value="1"/>
</dbReference>
<keyword evidence="2" id="KW-1185">Reference proteome</keyword>
<comment type="caution">
    <text evidence="1">The sequence shown here is derived from an EMBL/GenBank/DDBJ whole genome shotgun (WGS) entry which is preliminary data.</text>
</comment>
<dbReference type="AlphaFoldDB" id="A0A6I4J4Y9"/>
<dbReference type="InterPro" id="IPR015422">
    <property type="entry name" value="PyrdxlP-dep_Trfase_small"/>
</dbReference>
<name>A0A6I4J4Y9_9SPHN</name>
<evidence type="ECO:0000313" key="2">
    <source>
        <dbReference type="Proteomes" id="UP000441389"/>
    </source>
</evidence>
<organism evidence="1 2">
    <name type="scientific">Sphingomonas horti</name>
    <dbReference type="NCBI Taxonomy" id="2682842"/>
    <lineage>
        <taxon>Bacteria</taxon>
        <taxon>Pseudomonadati</taxon>
        <taxon>Pseudomonadota</taxon>
        <taxon>Alphaproteobacteria</taxon>
        <taxon>Sphingomonadales</taxon>
        <taxon>Sphingomonadaceae</taxon>
        <taxon>Sphingomonas</taxon>
    </lineage>
</organism>
<dbReference type="SUPFAM" id="SSF53383">
    <property type="entry name" value="PLP-dependent transferases"/>
    <property type="match status" value="1"/>
</dbReference>
<sequence>MSWKHLFRRAFDAAPERLHLAAHSHHLWPDASHDGQWQAWEDAAKLADRKWDRIMGELWPRTQAEVAGELRLLDPSTIVFAPNTHELIVRLVSAIERPRPLRVLATDGEFHSFRRQSARWEAAGEMTVERVPVEPFDSFAERFVSAAEGGAHDLIFVSHVMFNSGHVFDGIGRLAALARPDGPWVVDDGYHAFMAIETDLSAVADRIFYVAGGYKYAMAGEGVAFLHAPPGYGPRPVYTGWYAEFDDLSLPPGAVGYAPDAGRFMGSTFDASGLYRFLAVRAMLEAEGLTTAAIAAHVTRLHEHLLHAIRGTALEGAELLNPLTGGPHARFLAFRSPHAQRWQAELMARDAITDVRGDVLRIGLGLYHDDEDIGRFAREVLHLGGGR</sequence>